<protein>
    <submittedName>
        <fullName evidence="2">Predicted amidophosphoribosyltransferase GntX</fullName>
    </submittedName>
</protein>
<accession>B2VJV9</accession>
<dbReference type="Gene3D" id="3.40.50.2020">
    <property type="match status" value="1"/>
</dbReference>
<dbReference type="STRING" id="465817.ETA_32270"/>
<dbReference type="SUPFAM" id="SSF53271">
    <property type="entry name" value="PRTase-like"/>
    <property type="match status" value="1"/>
</dbReference>
<dbReference type="eggNOG" id="COG1040">
    <property type="taxonomic scope" value="Bacteria"/>
</dbReference>
<organism evidence="2 3">
    <name type="scientific">Erwinia tasmaniensis (strain DSM 17950 / CFBP 7177 / CIP 109463 / NCPPB 4357 / Et1/99)</name>
    <dbReference type="NCBI Taxonomy" id="465817"/>
    <lineage>
        <taxon>Bacteria</taxon>
        <taxon>Pseudomonadati</taxon>
        <taxon>Pseudomonadota</taxon>
        <taxon>Gammaproteobacteria</taxon>
        <taxon>Enterobacterales</taxon>
        <taxon>Erwiniaceae</taxon>
        <taxon>Erwinia</taxon>
    </lineage>
</organism>
<reference evidence="2 3" key="1">
    <citation type="journal article" date="2008" name="Environ. Microbiol.">
        <title>The genome of Erwinia tasmaniensis strain Et1/99, a non-pathogenic bacterium in the genus Erwinia.</title>
        <authorList>
            <person name="Kube M."/>
            <person name="Migdoll A.M."/>
            <person name="Mueller I."/>
            <person name="Kuhl H."/>
            <person name="Beck A."/>
            <person name="Reinhardt R."/>
            <person name="Geider K."/>
        </authorList>
    </citation>
    <scope>NUCLEOTIDE SEQUENCE [LARGE SCALE GENOMIC DNA]</scope>
    <source>
        <strain evidence="3">DSM 17950 / CFBP 7177 / CIP 109463 / NCPPB 4357 / Et1/99</strain>
    </source>
</reference>
<gene>
    <name evidence="2" type="primary">gntX</name>
    <name evidence="2" type="ordered locus">ETA_32270</name>
</gene>
<evidence type="ECO:0000313" key="2">
    <source>
        <dbReference type="EMBL" id="CAO98273.1"/>
    </source>
</evidence>
<keyword evidence="3" id="KW-1185">Reference proteome</keyword>
<dbReference type="Proteomes" id="UP000001726">
    <property type="component" value="Chromosome"/>
</dbReference>
<name>B2VJV9_ERWT9</name>
<sequence>MVLLFASEVTMLSIPAGCWLCAMPLAFAIHGLCNVCLRLLLVRSACCARCGLPSYAAAYDCGRCLRRPPPWQRLIAVSPWQPPLSQLVNRLKFYCDTALAATLARLLLLRWLQRRHESGLRRPDLLLTVPLHHHRAWRRGYNQLEDMAHRLAHWIPCRYLPDALRRVRGGKIQHRLGALARRKNLRGAFRLETAVRGYHIVLLDDVLTTGSTAAEISRILLASGAASVEIWCLCRTL</sequence>
<dbReference type="InterPro" id="IPR029057">
    <property type="entry name" value="PRTase-like"/>
</dbReference>
<dbReference type="OrthoDB" id="9793412at2"/>
<dbReference type="InterPro" id="IPR000836">
    <property type="entry name" value="PRTase_dom"/>
</dbReference>
<proteinExistence type="inferred from homology"/>
<evidence type="ECO:0000313" key="3">
    <source>
        <dbReference type="Proteomes" id="UP000001726"/>
    </source>
</evidence>
<dbReference type="PANTHER" id="PTHR47505">
    <property type="entry name" value="DNA UTILIZATION PROTEIN YHGH"/>
    <property type="match status" value="1"/>
</dbReference>
<dbReference type="InterPro" id="IPR051910">
    <property type="entry name" value="ComF/GntX_DNA_util-trans"/>
</dbReference>
<evidence type="ECO:0000256" key="1">
    <source>
        <dbReference type="ARBA" id="ARBA00008007"/>
    </source>
</evidence>
<dbReference type="CDD" id="cd06223">
    <property type="entry name" value="PRTases_typeI"/>
    <property type="match status" value="1"/>
</dbReference>
<dbReference type="HOGENOM" id="CLU_054549_0_2_6"/>
<dbReference type="PANTHER" id="PTHR47505:SF1">
    <property type="entry name" value="DNA UTILIZATION PROTEIN YHGH"/>
    <property type="match status" value="1"/>
</dbReference>
<comment type="similarity">
    <text evidence="1">Belongs to the ComF/GntX family.</text>
</comment>
<dbReference type="NCBIfam" id="NF008616">
    <property type="entry name" value="PRK11595.1"/>
    <property type="match status" value="1"/>
</dbReference>
<dbReference type="AlphaFoldDB" id="B2VJV9"/>
<dbReference type="EMBL" id="CU468135">
    <property type="protein sequence ID" value="CAO98273.1"/>
    <property type="molecule type" value="Genomic_DNA"/>
</dbReference>
<dbReference type="KEGG" id="eta:ETA_32270"/>